<evidence type="ECO:0000256" key="9">
    <source>
        <dbReference type="ARBA" id="ARBA00023098"/>
    </source>
</evidence>
<dbReference type="InterPro" id="IPR008278">
    <property type="entry name" value="4-PPantetheinyl_Trfase_dom"/>
</dbReference>
<evidence type="ECO:0000313" key="13">
    <source>
        <dbReference type="EMBL" id="SHM63874.1"/>
    </source>
</evidence>
<dbReference type="PANTHER" id="PTHR12215:SF10">
    <property type="entry name" value="L-AMINOADIPATE-SEMIALDEHYDE DEHYDROGENASE-PHOSPHOPANTETHEINYL TRANSFERASE"/>
    <property type="match status" value="1"/>
</dbReference>
<accession>A0A1M7KF28</accession>
<comment type="subcellular location">
    <subcellularLocation>
        <location evidence="11">Cytoplasm</location>
    </subcellularLocation>
</comment>
<reference evidence="13 14" key="1">
    <citation type="submission" date="2016-11" db="EMBL/GenBank/DDBJ databases">
        <authorList>
            <person name="Jaros S."/>
            <person name="Januszkiewicz K."/>
            <person name="Wedrychowicz H."/>
        </authorList>
    </citation>
    <scope>NUCLEOTIDE SEQUENCE [LARGE SCALE GENOMIC DNA]</scope>
    <source>
        <strain evidence="13 14">DSM 16010</strain>
    </source>
</reference>
<name>A0A1M7KF28_9BACL</name>
<protein>
    <recommendedName>
        <fullName evidence="11">Holo-[acyl-carrier-protein] synthase</fullName>
        <shortName evidence="11">Holo-ACP synthase</shortName>
        <ecNumber evidence="11">2.7.8.7</ecNumber>
    </recommendedName>
    <alternativeName>
        <fullName evidence="11">4'-phosphopantetheinyl transferase AcpS</fullName>
    </alternativeName>
</protein>
<dbReference type="SUPFAM" id="SSF56214">
    <property type="entry name" value="4'-phosphopantetheinyl transferase"/>
    <property type="match status" value="1"/>
</dbReference>
<dbReference type="NCBIfam" id="TIGR00556">
    <property type="entry name" value="pantethn_trn"/>
    <property type="match status" value="1"/>
</dbReference>
<organism evidence="13 14">
    <name type="scientific">Lacicoccus alkaliphilus DSM 16010</name>
    <dbReference type="NCBI Taxonomy" id="1123231"/>
    <lineage>
        <taxon>Bacteria</taxon>
        <taxon>Bacillati</taxon>
        <taxon>Bacillota</taxon>
        <taxon>Bacilli</taxon>
        <taxon>Bacillales</taxon>
        <taxon>Salinicoccaceae</taxon>
        <taxon>Lacicoccus</taxon>
    </lineage>
</organism>
<keyword evidence="8 11" id="KW-0460">Magnesium</keyword>
<evidence type="ECO:0000256" key="5">
    <source>
        <dbReference type="ARBA" id="ARBA00022679"/>
    </source>
</evidence>
<keyword evidence="6 11" id="KW-0479">Metal-binding</keyword>
<sequence length="115" mass="12519">MILGIGTDIIEIARIKKVNKAHRLAKRILSAEEFDKYTDIPNETRQAEFLAGRFAVKEAYSKALGSGIGGAVAFREINCLNDSLGKPSIVNDGRAHVSISHSEAYAMAMVVLETQ</sequence>
<dbReference type="GO" id="GO:0006633">
    <property type="term" value="P:fatty acid biosynthetic process"/>
    <property type="evidence" value="ECO:0007669"/>
    <property type="project" value="UniProtKB-UniRule"/>
</dbReference>
<dbReference type="RefSeq" id="WP_084670217.1">
    <property type="nucleotide sequence ID" value="NZ_FRCF01000017.1"/>
</dbReference>
<dbReference type="EMBL" id="FRCF01000017">
    <property type="protein sequence ID" value="SHM63874.1"/>
    <property type="molecule type" value="Genomic_DNA"/>
</dbReference>
<dbReference type="Gene3D" id="3.90.470.20">
    <property type="entry name" value="4'-phosphopantetheinyl transferase domain"/>
    <property type="match status" value="1"/>
</dbReference>
<dbReference type="GO" id="GO:0000287">
    <property type="term" value="F:magnesium ion binding"/>
    <property type="evidence" value="ECO:0007669"/>
    <property type="project" value="UniProtKB-UniRule"/>
</dbReference>
<keyword evidence="5 11" id="KW-0808">Transferase</keyword>
<keyword evidence="4 11" id="KW-0444">Lipid biosynthesis</keyword>
<dbReference type="NCBIfam" id="TIGR00516">
    <property type="entry name" value="acpS"/>
    <property type="match status" value="1"/>
</dbReference>
<keyword evidence="14" id="KW-1185">Reference proteome</keyword>
<dbReference type="STRING" id="1123231.SAMN02745189_02524"/>
<keyword evidence="10 11" id="KW-0275">Fatty acid biosynthesis</keyword>
<dbReference type="Proteomes" id="UP000184206">
    <property type="component" value="Unassembled WGS sequence"/>
</dbReference>
<comment type="cofactor">
    <cofactor evidence="1 11">
        <name>Mg(2+)</name>
        <dbReference type="ChEBI" id="CHEBI:18420"/>
    </cofactor>
</comment>
<gene>
    <name evidence="11" type="primary">acpS</name>
    <name evidence="13" type="ORF">SAMN02745189_02524</name>
</gene>
<keyword evidence="9 11" id="KW-0443">Lipid metabolism</keyword>
<keyword evidence="3 11" id="KW-0963">Cytoplasm</keyword>
<evidence type="ECO:0000256" key="2">
    <source>
        <dbReference type="ARBA" id="ARBA00010990"/>
    </source>
</evidence>
<evidence type="ECO:0000256" key="1">
    <source>
        <dbReference type="ARBA" id="ARBA00001946"/>
    </source>
</evidence>
<evidence type="ECO:0000259" key="12">
    <source>
        <dbReference type="Pfam" id="PF01648"/>
    </source>
</evidence>
<evidence type="ECO:0000256" key="11">
    <source>
        <dbReference type="HAMAP-Rule" id="MF_00101"/>
    </source>
</evidence>
<dbReference type="InterPro" id="IPR002582">
    <property type="entry name" value="ACPS"/>
</dbReference>
<dbReference type="PANTHER" id="PTHR12215">
    <property type="entry name" value="PHOSPHOPANTETHEINE TRANSFERASE"/>
    <property type="match status" value="1"/>
</dbReference>
<evidence type="ECO:0000256" key="8">
    <source>
        <dbReference type="ARBA" id="ARBA00022842"/>
    </source>
</evidence>
<feature type="domain" description="4'-phosphopantetheinyl transferase" evidence="12">
    <location>
        <begin position="4"/>
        <end position="109"/>
    </location>
</feature>
<evidence type="ECO:0000256" key="4">
    <source>
        <dbReference type="ARBA" id="ARBA00022516"/>
    </source>
</evidence>
<dbReference type="InterPro" id="IPR037143">
    <property type="entry name" value="4-PPantetheinyl_Trfase_dom_sf"/>
</dbReference>
<dbReference type="GO" id="GO:0005829">
    <property type="term" value="C:cytosol"/>
    <property type="evidence" value="ECO:0007669"/>
    <property type="project" value="TreeGrafter"/>
</dbReference>
<dbReference type="EC" id="2.7.8.7" evidence="11"/>
<evidence type="ECO:0000256" key="7">
    <source>
        <dbReference type="ARBA" id="ARBA00022832"/>
    </source>
</evidence>
<comment type="similarity">
    <text evidence="2">Belongs to the P-Pant transferase superfamily. Gsp/Sfp/HetI/AcpT family.</text>
</comment>
<evidence type="ECO:0000313" key="14">
    <source>
        <dbReference type="Proteomes" id="UP000184206"/>
    </source>
</evidence>
<dbReference type="HAMAP" id="MF_00101">
    <property type="entry name" value="AcpS"/>
    <property type="match status" value="1"/>
</dbReference>
<evidence type="ECO:0000256" key="10">
    <source>
        <dbReference type="ARBA" id="ARBA00023160"/>
    </source>
</evidence>
<dbReference type="GO" id="GO:0019878">
    <property type="term" value="P:lysine biosynthetic process via aminoadipic acid"/>
    <property type="evidence" value="ECO:0007669"/>
    <property type="project" value="TreeGrafter"/>
</dbReference>
<evidence type="ECO:0000256" key="6">
    <source>
        <dbReference type="ARBA" id="ARBA00022723"/>
    </source>
</evidence>
<evidence type="ECO:0000256" key="3">
    <source>
        <dbReference type="ARBA" id="ARBA00022490"/>
    </source>
</evidence>
<dbReference type="GO" id="GO:0008897">
    <property type="term" value="F:holo-[acyl-carrier-protein] synthase activity"/>
    <property type="evidence" value="ECO:0007669"/>
    <property type="project" value="UniProtKB-UniRule"/>
</dbReference>
<proteinExistence type="inferred from homology"/>
<dbReference type="OrthoDB" id="517356at2"/>
<feature type="binding site" evidence="11">
    <location>
        <position position="58"/>
    </location>
    <ligand>
        <name>Mg(2+)</name>
        <dbReference type="ChEBI" id="CHEBI:18420"/>
    </ligand>
</feature>
<comment type="function">
    <text evidence="11">Transfers the 4'-phosphopantetheine moiety from coenzyme A to a Ser of acyl-carrier-protein.</text>
</comment>
<comment type="similarity">
    <text evidence="11">Belongs to the P-Pant transferase superfamily. AcpS family.</text>
</comment>
<dbReference type="AlphaFoldDB" id="A0A1M7KF28"/>
<comment type="catalytic activity">
    <reaction evidence="11">
        <text>apo-[ACP] + CoA = holo-[ACP] + adenosine 3',5'-bisphosphate + H(+)</text>
        <dbReference type="Rhea" id="RHEA:12068"/>
        <dbReference type="Rhea" id="RHEA-COMP:9685"/>
        <dbReference type="Rhea" id="RHEA-COMP:9690"/>
        <dbReference type="ChEBI" id="CHEBI:15378"/>
        <dbReference type="ChEBI" id="CHEBI:29999"/>
        <dbReference type="ChEBI" id="CHEBI:57287"/>
        <dbReference type="ChEBI" id="CHEBI:58343"/>
        <dbReference type="ChEBI" id="CHEBI:64479"/>
        <dbReference type="EC" id="2.7.8.7"/>
    </reaction>
</comment>
<dbReference type="Pfam" id="PF01648">
    <property type="entry name" value="ACPS"/>
    <property type="match status" value="1"/>
</dbReference>
<dbReference type="InterPro" id="IPR050559">
    <property type="entry name" value="P-Pant_transferase_sf"/>
</dbReference>
<keyword evidence="7 11" id="KW-0276">Fatty acid metabolism</keyword>
<feature type="binding site" evidence="11">
    <location>
        <position position="8"/>
    </location>
    <ligand>
        <name>Mg(2+)</name>
        <dbReference type="ChEBI" id="CHEBI:18420"/>
    </ligand>
</feature>
<dbReference type="InterPro" id="IPR004568">
    <property type="entry name" value="Ppantetheine-prot_Trfase_dom"/>
</dbReference>